<proteinExistence type="predicted"/>
<feature type="domain" description="Tf2-1-like SH3-like" evidence="3">
    <location>
        <begin position="1090"/>
        <end position="1154"/>
    </location>
</feature>
<accession>A0ABQ5HYR8</accession>
<feature type="region of interest" description="Disordered" evidence="2">
    <location>
        <begin position="1590"/>
        <end position="1614"/>
    </location>
</feature>
<feature type="region of interest" description="Disordered" evidence="2">
    <location>
        <begin position="1259"/>
        <end position="1300"/>
    </location>
</feature>
<keyword evidence="1" id="KW-0175">Coiled coil</keyword>
<sequence length="1782" mass="200769">MTEKIVQIKSRIQAARDRQKSYADVRRKPLEFQVGDKVMFKVSPWKGVIRFGKRGKLNPCYIRPFKIIAKVRTAAYRLELPERLSRVHSTFHVSKLKKCMADEPLAIPLDEIQVDDKLHFIEEPVEIMDRTDKSEITRKQSKSEQTRTQESEEYKAEARKVKPISLRKPALLVYICAKGTRVSIPVSDPEKAHEALAGPDPEPMKEDQTGSDSGKLHVSLAGPNPEHMDDEFLATAYLKVHENLKLITDERVQFFRDFDKPESHSGSMSSMKNLDDTFNFGDQFLYDKPTEDDQEKSKVREESKSTILIPESDITVNSPVIAPFTDVLSSKRLMGHYSSNQRGKPIKFTHLLKITPFIALQLRVARLEQEMSEVKKTDHSADVLASIRSQVPTAVDKYLGSKLDDALLKVLERHTADLIEKYSSCMQSLSESIIYKESEGVIKIKKSALFKHMNKIKSANRNTANYHLYHALMEALIADEDAMDKEVADKVKDHKRKHDSDDDEDDDDDEGPSAGSNQGRSTKRRRSDSAASGSAQPPPKDDDQSSKKPRESGASATKQHPALTSTGWQITDTRDAGADYSMHRSDPESEHSEQSSDDIPMKDEGNDSDMEDTDNAHIPKVSTTTWFKPIPESERPATPKPMDHVPNDFLKPENNWANIYATTYKVPEENKLQRKTYDIGSFIKWFCRRKGKIEAMQADLERFASFSAVKAFHKNSVFLQYQMDECHKLLTNKVDLSNLEGHQILRNIYEPLPLGGPPGQSSVPWKQSDRRMRILCVISVKGVRKYGTKFYLREIILRELITQNNKIFGKGFQKSSSNDFEVLLLLYIRIAHISQGQSRLVSQRFSEWDVDKCMGKLGHMVKVLHLFEYLRAWRLGSVRDDKRISNDFITAIEKRLQRIYRSLEALLRKIEKLTTGLITEHVRHRRYNKKDILKMEMEMEIRSSQDIKWITDMARTTMTCAQDGDPLQDDVRLCLGDDLKKAQDHSQRQLRACVLDFGKGWDRHLPLVEISYNNSYHTSIKAAPFKALYGHKCRSPICSAEVRDSQLTGPEIIHETTEKTVQIKSRIQAARDRQKSYADVRRKPLEFQVGDKVMLKVSPWKGVIRFGKRGKLNPRYIGPFKIIAKVRTVAYHLEIPERLSRVHNTFHVSKFKKCMVDEPLSIPLDEIQVDDKLHFIEEPVEIMDREVKRLKLSHIPIVKVMAISVISVSSDSSEDSVGTPAGRVILFGTIPTTIPDTTPVITPPTTQTDTTVIPTEIPIIAPTIPPSPDYTPASPDYSPASDMEFDPSEDPSSDHIPPLPAILPFLSSVDDTTDSITPDNTTITYPWYTFIETTLPYLQVDYSSSDHFSSEDSSSDSSLSSSSETSSDSSADALSDSASSRSYSDHSLPASPSGTRSSHRLFSLVLSIHRSSAISERPSHDSSSTSRSRKRSRSPVASVPLSSPTLEALSYACADLLPSAKRIRSPKTATNLEDYSKDSFEPYVPREVGLGVDFKDESSKPSRSRGADLEMDVDVDTPKPAQEGAVEVTYETLGDLVQRYVGAESAVTVLTERVAELERDNRRLRGTVSVESQRVDQLQRGITHMQRSLRKMPNTRSGASRTREAVNEQSDRRVAEELRVRDAVRNLGPLMGDEVEQEEVGGNRNGGNEDVRNVNGGNGNGGNGDGGNGNRGNGNGGNGNRGNGNGGNGNGKGGEYGYNFRGFMPTRECTYQDFLKCQPLNFNGMEGVVGLTHWFEKMETIFHISNCPEKYQVKYTRARSETVHLTWWNSTRGMNWEEAAYA</sequence>
<evidence type="ECO:0000259" key="3">
    <source>
        <dbReference type="Pfam" id="PF24626"/>
    </source>
</evidence>
<dbReference type="EMBL" id="BQNB010020110">
    <property type="protein sequence ID" value="GJT92442.1"/>
    <property type="molecule type" value="Genomic_DNA"/>
</dbReference>
<feature type="compositionally biased region" description="Basic and acidic residues" evidence="2">
    <location>
        <begin position="539"/>
        <end position="551"/>
    </location>
</feature>
<keyword evidence="4" id="KW-0695">RNA-directed DNA polymerase</keyword>
<feature type="region of interest" description="Disordered" evidence="2">
    <location>
        <begin position="488"/>
        <end position="617"/>
    </location>
</feature>
<feature type="region of interest" description="Disordered" evidence="2">
    <location>
        <begin position="1413"/>
        <end position="1441"/>
    </location>
</feature>
<feature type="region of interest" description="Disordered" evidence="2">
    <location>
        <begin position="1344"/>
        <end position="1397"/>
    </location>
</feature>
<dbReference type="GO" id="GO:0003964">
    <property type="term" value="F:RNA-directed DNA polymerase activity"/>
    <property type="evidence" value="ECO:0007669"/>
    <property type="project" value="UniProtKB-KW"/>
</dbReference>
<feature type="compositionally biased region" description="Polar residues" evidence="2">
    <location>
        <begin position="554"/>
        <end position="571"/>
    </location>
</feature>
<evidence type="ECO:0000256" key="2">
    <source>
        <dbReference type="SAM" id="MobiDB-lite"/>
    </source>
</evidence>
<feature type="compositionally biased region" description="Gly residues" evidence="2">
    <location>
        <begin position="1656"/>
        <end position="1688"/>
    </location>
</feature>
<dbReference type="PANTHER" id="PTHR46148:SF59">
    <property type="entry name" value="NUCLEOTIDYLTRANSFERASE, RIBONUCLEASE H"/>
    <property type="match status" value="1"/>
</dbReference>
<feature type="compositionally biased region" description="Low complexity" evidence="2">
    <location>
        <begin position="1344"/>
        <end position="1387"/>
    </location>
</feature>
<evidence type="ECO:0000313" key="5">
    <source>
        <dbReference type="Proteomes" id="UP001151760"/>
    </source>
</evidence>
<evidence type="ECO:0000256" key="1">
    <source>
        <dbReference type="SAM" id="Coils"/>
    </source>
</evidence>
<dbReference type="Gene3D" id="3.30.420.10">
    <property type="entry name" value="Ribonuclease H-like superfamily/Ribonuclease H"/>
    <property type="match status" value="1"/>
</dbReference>
<organism evidence="4 5">
    <name type="scientific">Tanacetum coccineum</name>
    <dbReference type="NCBI Taxonomy" id="301880"/>
    <lineage>
        <taxon>Eukaryota</taxon>
        <taxon>Viridiplantae</taxon>
        <taxon>Streptophyta</taxon>
        <taxon>Embryophyta</taxon>
        <taxon>Tracheophyta</taxon>
        <taxon>Spermatophyta</taxon>
        <taxon>Magnoliopsida</taxon>
        <taxon>eudicotyledons</taxon>
        <taxon>Gunneridae</taxon>
        <taxon>Pentapetalae</taxon>
        <taxon>asterids</taxon>
        <taxon>campanulids</taxon>
        <taxon>Asterales</taxon>
        <taxon>Asteraceae</taxon>
        <taxon>Asteroideae</taxon>
        <taxon>Anthemideae</taxon>
        <taxon>Anthemidinae</taxon>
        <taxon>Tanacetum</taxon>
    </lineage>
</organism>
<keyword evidence="4" id="KW-0808">Transferase</keyword>
<reference evidence="4" key="1">
    <citation type="journal article" date="2022" name="Int. J. Mol. Sci.">
        <title>Draft Genome of Tanacetum Coccineum: Genomic Comparison of Closely Related Tanacetum-Family Plants.</title>
        <authorList>
            <person name="Yamashiro T."/>
            <person name="Shiraishi A."/>
            <person name="Nakayama K."/>
            <person name="Satake H."/>
        </authorList>
    </citation>
    <scope>NUCLEOTIDE SEQUENCE</scope>
</reference>
<feature type="region of interest" description="Disordered" evidence="2">
    <location>
        <begin position="1629"/>
        <end position="1688"/>
    </location>
</feature>
<feature type="compositionally biased region" description="Acidic residues" evidence="2">
    <location>
        <begin position="501"/>
        <end position="511"/>
    </location>
</feature>
<feature type="region of interest" description="Disordered" evidence="2">
    <location>
        <begin position="186"/>
        <end position="214"/>
    </location>
</feature>
<dbReference type="Proteomes" id="UP001151760">
    <property type="component" value="Unassembled WGS sequence"/>
</dbReference>
<keyword evidence="5" id="KW-1185">Reference proteome</keyword>
<feature type="domain" description="Tf2-1-like SH3-like" evidence="3">
    <location>
        <begin position="35"/>
        <end position="99"/>
    </location>
</feature>
<feature type="compositionally biased region" description="Basic and acidic residues" evidence="2">
    <location>
        <begin position="1601"/>
        <end position="1614"/>
    </location>
</feature>
<dbReference type="PANTHER" id="PTHR46148">
    <property type="entry name" value="CHROMO DOMAIN-CONTAINING PROTEIN"/>
    <property type="match status" value="1"/>
</dbReference>
<feature type="coiled-coil region" evidence="1">
    <location>
        <begin position="1540"/>
        <end position="1567"/>
    </location>
</feature>
<gene>
    <name evidence="4" type="ORF">Tco_1081287</name>
</gene>
<feature type="region of interest" description="Disordered" evidence="2">
    <location>
        <begin position="131"/>
        <end position="154"/>
    </location>
</feature>
<protein>
    <submittedName>
        <fullName evidence="4">Reverse transcriptase domain-containing protein</fullName>
    </submittedName>
</protein>
<keyword evidence="4" id="KW-0548">Nucleotidyltransferase</keyword>
<feature type="compositionally biased region" description="Basic and acidic residues" evidence="2">
    <location>
        <begin position="572"/>
        <end position="605"/>
    </location>
</feature>
<evidence type="ECO:0000313" key="4">
    <source>
        <dbReference type="EMBL" id="GJT92442.1"/>
    </source>
</evidence>
<comment type="caution">
    <text evidence="4">The sequence shown here is derived from an EMBL/GenBank/DDBJ whole genome shotgun (WGS) entry which is preliminary data.</text>
</comment>
<name>A0ABQ5HYR8_9ASTR</name>
<dbReference type="InterPro" id="IPR036397">
    <property type="entry name" value="RNaseH_sf"/>
</dbReference>
<reference evidence="4" key="2">
    <citation type="submission" date="2022-01" db="EMBL/GenBank/DDBJ databases">
        <authorList>
            <person name="Yamashiro T."/>
            <person name="Shiraishi A."/>
            <person name="Satake H."/>
            <person name="Nakayama K."/>
        </authorList>
    </citation>
    <scope>NUCLEOTIDE SEQUENCE</scope>
</reference>
<dbReference type="Pfam" id="PF24626">
    <property type="entry name" value="SH3_Tf2-1"/>
    <property type="match status" value="2"/>
</dbReference>
<dbReference type="InterPro" id="IPR056924">
    <property type="entry name" value="SH3_Tf2-1"/>
</dbReference>